<organism evidence="1 2">
    <name type="scientific">Vespula vulgaris</name>
    <name type="common">Yellow jacket</name>
    <name type="synonym">Wasp</name>
    <dbReference type="NCBI Taxonomy" id="7454"/>
    <lineage>
        <taxon>Eukaryota</taxon>
        <taxon>Metazoa</taxon>
        <taxon>Ecdysozoa</taxon>
        <taxon>Arthropoda</taxon>
        <taxon>Hexapoda</taxon>
        <taxon>Insecta</taxon>
        <taxon>Pterygota</taxon>
        <taxon>Neoptera</taxon>
        <taxon>Endopterygota</taxon>
        <taxon>Hymenoptera</taxon>
        <taxon>Apocrita</taxon>
        <taxon>Aculeata</taxon>
        <taxon>Vespoidea</taxon>
        <taxon>Vespidae</taxon>
        <taxon>Vespinae</taxon>
        <taxon>Vespula</taxon>
    </lineage>
</organism>
<reference evidence="1" key="1">
    <citation type="journal article" date="2020" name="G3 (Bethesda)">
        <title>High-Quality Assemblies for Three Invasive Social Wasps from the &lt;i&gt;Vespula&lt;/i&gt; Genus.</title>
        <authorList>
            <person name="Harrop T.W.R."/>
            <person name="Guhlin J."/>
            <person name="McLaughlin G.M."/>
            <person name="Permina E."/>
            <person name="Stockwell P."/>
            <person name="Gilligan J."/>
            <person name="Le Lec M.F."/>
            <person name="Gruber M.A.M."/>
            <person name="Quinn O."/>
            <person name="Lovegrove M."/>
            <person name="Duncan E.J."/>
            <person name="Remnant E.J."/>
            <person name="Van Eeckhoven J."/>
            <person name="Graham B."/>
            <person name="Knapp R.A."/>
            <person name="Langford K.W."/>
            <person name="Kronenberg Z."/>
            <person name="Press M.O."/>
            <person name="Eacker S.M."/>
            <person name="Wilson-Rankin E.E."/>
            <person name="Purcell J."/>
            <person name="Lester P.J."/>
            <person name="Dearden P.K."/>
        </authorList>
    </citation>
    <scope>NUCLEOTIDE SEQUENCE</scope>
    <source>
        <strain evidence="1">Marl-1</strain>
    </source>
</reference>
<sequence>MHKYTSKKRLYIVGELNSDVQRLDAYIRNCEKLYEQKAASKKVSRRRMTLREYIDRLMESIEREELKKKEAFEYLEASNEAMKKTISKLQDSIKSYRESMRAEFQKLDTLNTERLLNLDPKLF</sequence>
<gene>
    <name evidence="1" type="ORF">HZH66_013782</name>
</gene>
<keyword evidence="2" id="KW-1185">Reference proteome</keyword>
<proteinExistence type="predicted"/>
<comment type="caution">
    <text evidence="1">The sequence shown here is derived from an EMBL/GenBank/DDBJ whole genome shotgun (WGS) entry which is preliminary data.</text>
</comment>
<dbReference type="AlphaFoldDB" id="A0A834J3S4"/>
<name>A0A834J3S4_VESVU</name>
<dbReference type="Proteomes" id="UP000614350">
    <property type="component" value="Unassembled WGS sequence"/>
</dbReference>
<accession>A0A834J3S4</accession>
<dbReference type="EMBL" id="JACSEA010000020">
    <property type="protein sequence ID" value="KAF7381388.1"/>
    <property type="molecule type" value="Genomic_DNA"/>
</dbReference>
<protein>
    <submittedName>
        <fullName evidence="1">Uncharacterized protein</fullName>
    </submittedName>
</protein>
<evidence type="ECO:0000313" key="2">
    <source>
        <dbReference type="Proteomes" id="UP000614350"/>
    </source>
</evidence>
<evidence type="ECO:0000313" key="1">
    <source>
        <dbReference type="EMBL" id="KAF7381388.1"/>
    </source>
</evidence>